<feature type="region of interest" description="Disordered" evidence="1">
    <location>
        <begin position="576"/>
        <end position="606"/>
    </location>
</feature>
<evidence type="ECO:0000256" key="1">
    <source>
        <dbReference type="SAM" id="MobiDB-lite"/>
    </source>
</evidence>
<comment type="caution">
    <text evidence="3">The sequence shown here is derived from an EMBL/GenBank/DDBJ whole genome shotgun (WGS) entry which is preliminary data.</text>
</comment>
<dbReference type="AlphaFoldDB" id="A0A0D7E1Z9"/>
<proteinExistence type="predicted"/>
<evidence type="ECO:0000259" key="2">
    <source>
        <dbReference type="Pfam" id="PF07514"/>
    </source>
</evidence>
<feature type="compositionally biased region" description="Basic and acidic residues" evidence="1">
    <location>
        <begin position="579"/>
        <end position="591"/>
    </location>
</feature>
<sequence length="799" mass="89307">MFKLFKQLFAGKRRPSRLINPPPDPRFEHPAYKNIPDDIRRVLSDPSILRNPPYQEGYYGLISGEFCMYEFQSRLLRKLKGQVGLTPEDYEAYLKPMFVAYAELVHLLPASENHHHNTPGGLLRHGLECAAFMLDWMVLTKFDHELTPGEASKRLRRWYVAGIVAALFHDAGKPLTDVTVMSFDGTKKWVMGTETIHEWAVANNLTRYFINWERGRQNKHITHTNTLIGIYTSVELRKWLLEGGADIWQALLDAVAGQPGPLTEAVRVADSRSVKADRERGSVAGANTNTGVPVQRLCVDAMRQLVEEGCWTLNEPGSRLWLSTKGLFLAWSTGSEDIIHQVVKDKVGGFPRAENTLLAAMSEYELFEKNADGSPIWFVAPHPLLKNGKAPSIRCVKFKNPDNVFPFLDGNIAPVSVTIGRDDDAKEYLTKEDAIARKEQEKKGTQEDLFGAAPLPTAAATESPRGKNRPKKPVPERTGVSLPPDLEERARLLKQGAQQPEEDVADQAPEQQQDNALDDNTLAAMLHEINGTTPDPAPPLYPVNDDDPTAEQDLGSVEPEEPVQKVKLTFNDMITKKPTRVDKGKEGKPKAPAETATPEQSTDALDIPPKFKSLLTDQDRALLQRNPEVGSRLLRVFAGDTAIKEVRNRAFIPLAGDMTLGDLPAIDRAGWLWRDFTSSEEQITRTLRGTEGFLASKEISLIYCRLAQTDWFPLCLETLPKERWQDAEKLADLLKAVAVAEPSKGRDIWSITFRAQAKAAEAVGADLEASEEALFYCLEAVKVGREKKYYFQLDSKVNR</sequence>
<feature type="compositionally biased region" description="Basic and acidic residues" evidence="1">
    <location>
        <begin position="437"/>
        <end position="446"/>
    </location>
</feature>
<reference evidence="3 4" key="1">
    <citation type="submission" date="2014-11" db="EMBL/GenBank/DDBJ databases">
        <title>Genomics and ecophysiology of heterotrophic nitrogen fixing bacteria isolated from estuarine surface water.</title>
        <authorList>
            <person name="Bentzon-Tilia M."/>
            <person name="Severin I."/>
            <person name="Hansen L.H."/>
            <person name="Riemann L."/>
        </authorList>
    </citation>
    <scope>NUCLEOTIDE SEQUENCE [LARGE SCALE GENOMIC DNA]</scope>
    <source>
        <strain evidence="3 4">BAL361</strain>
    </source>
</reference>
<evidence type="ECO:0000313" key="3">
    <source>
        <dbReference type="EMBL" id="KIZ34854.1"/>
    </source>
</evidence>
<protein>
    <recommendedName>
        <fullName evidence="2">Uncharacterized domain-containing protein</fullName>
    </recommendedName>
</protein>
<dbReference type="Proteomes" id="UP000032439">
    <property type="component" value="Unassembled WGS sequence"/>
</dbReference>
<feature type="domain" description="Uncharacterised" evidence="2">
    <location>
        <begin position="57"/>
        <end position="374"/>
    </location>
</feature>
<dbReference type="RefSeq" id="WP_044315599.1">
    <property type="nucleotide sequence ID" value="NZ_JXXD01000147.1"/>
</dbReference>
<feature type="region of interest" description="Disordered" evidence="1">
    <location>
        <begin position="529"/>
        <end position="559"/>
    </location>
</feature>
<gene>
    <name evidence="3" type="ORF">LO50_15805</name>
</gene>
<organism evidence="3 4">
    <name type="scientific">Stutzerimonas stutzeri</name>
    <name type="common">Pseudomonas stutzeri</name>
    <dbReference type="NCBI Taxonomy" id="316"/>
    <lineage>
        <taxon>Bacteria</taxon>
        <taxon>Pseudomonadati</taxon>
        <taxon>Pseudomonadota</taxon>
        <taxon>Gammaproteobacteria</taxon>
        <taxon>Pseudomonadales</taxon>
        <taxon>Pseudomonadaceae</taxon>
        <taxon>Stutzerimonas</taxon>
    </lineage>
</organism>
<dbReference type="InterPro" id="IPR011119">
    <property type="entry name" value="Unchr_helicase_relaxase_TraI"/>
</dbReference>
<dbReference type="Gene3D" id="1.10.3210.40">
    <property type="match status" value="1"/>
</dbReference>
<dbReference type="NCBIfam" id="NF041494">
    <property type="entry name" value="MobH"/>
    <property type="match status" value="1"/>
</dbReference>
<feature type="region of interest" description="Disordered" evidence="1">
    <location>
        <begin position="437"/>
        <end position="485"/>
    </location>
</feature>
<name>A0A0D7E1Z9_STUST</name>
<dbReference type="Pfam" id="PF07514">
    <property type="entry name" value="TraI_2"/>
    <property type="match status" value="1"/>
</dbReference>
<evidence type="ECO:0000313" key="4">
    <source>
        <dbReference type="Proteomes" id="UP000032439"/>
    </source>
</evidence>
<dbReference type="PATRIC" id="fig|316.110.peg.1088"/>
<dbReference type="EMBL" id="JXXD01000147">
    <property type="protein sequence ID" value="KIZ34854.1"/>
    <property type="molecule type" value="Genomic_DNA"/>
</dbReference>
<accession>A0A0D7E1Z9</accession>